<dbReference type="Proteomes" id="UP001152795">
    <property type="component" value="Unassembled WGS sequence"/>
</dbReference>
<dbReference type="EMBL" id="CACRXK020001186">
    <property type="protein sequence ID" value="CAB3987515.1"/>
    <property type="molecule type" value="Genomic_DNA"/>
</dbReference>
<keyword evidence="1" id="KW-0175">Coiled coil</keyword>
<proteinExistence type="predicted"/>
<name>A0A7D9DKN2_PARCT</name>
<evidence type="ECO:0000313" key="4">
    <source>
        <dbReference type="Proteomes" id="UP001152795"/>
    </source>
</evidence>
<evidence type="ECO:0000256" key="1">
    <source>
        <dbReference type="ARBA" id="ARBA00023054"/>
    </source>
</evidence>
<reference evidence="3" key="1">
    <citation type="submission" date="2020-04" db="EMBL/GenBank/DDBJ databases">
        <authorList>
            <person name="Alioto T."/>
            <person name="Alioto T."/>
            <person name="Gomez Garrido J."/>
        </authorList>
    </citation>
    <scope>NUCLEOTIDE SEQUENCE</scope>
    <source>
        <strain evidence="3">A484AB</strain>
    </source>
</reference>
<keyword evidence="4" id="KW-1185">Reference proteome</keyword>
<feature type="domain" description="Cortactin-binding protein-2 N-terminal" evidence="2">
    <location>
        <begin position="26"/>
        <end position="161"/>
    </location>
</feature>
<dbReference type="AlphaFoldDB" id="A0A7D9DKN2"/>
<evidence type="ECO:0000313" key="3">
    <source>
        <dbReference type="EMBL" id="CAB3987515.1"/>
    </source>
</evidence>
<dbReference type="OrthoDB" id="5970770at2759"/>
<evidence type="ECO:0000259" key="2">
    <source>
        <dbReference type="Pfam" id="PF09727"/>
    </source>
</evidence>
<accession>A0A7D9DKN2</accession>
<sequence>MGEQAPTQNGQNSRLPESHDDRAFDTMLRLLIMMEGELQTKEAIIEILMEGRSKDDVLLNKLNKVLGVRETDPFSALKRDGVYSHQKWTELFMNENERDHAVLADSSRYLSACSSLRAISVARLQNQRYSEAYDMLQKTVKNYRKLKIKYTKERRKPIEEIAPPVAPLPKISPTNDVIDSPANEVGENSHLTNHDQEISNLAREQERCRELEEKVEQLTKNMAEEERQRMSLEKQMRDEIRRLHRELKLERENSKRGHCRLFITARRPDQPADKPR</sequence>
<protein>
    <recommendedName>
        <fullName evidence="2">Cortactin-binding protein-2 N-terminal domain-containing protein</fullName>
    </recommendedName>
</protein>
<comment type="caution">
    <text evidence="3">The sequence shown here is derived from an EMBL/GenBank/DDBJ whole genome shotgun (WGS) entry which is preliminary data.</text>
</comment>
<dbReference type="InterPro" id="IPR019131">
    <property type="entry name" value="Cortactin-binding_p2_N"/>
</dbReference>
<gene>
    <name evidence="3" type="ORF">PACLA_8A061074</name>
</gene>
<dbReference type="Pfam" id="PF09727">
    <property type="entry name" value="CortBP2"/>
    <property type="match status" value="1"/>
</dbReference>
<organism evidence="3 4">
    <name type="scientific">Paramuricea clavata</name>
    <name type="common">Red gorgonian</name>
    <name type="synonym">Violescent sea-whip</name>
    <dbReference type="NCBI Taxonomy" id="317549"/>
    <lineage>
        <taxon>Eukaryota</taxon>
        <taxon>Metazoa</taxon>
        <taxon>Cnidaria</taxon>
        <taxon>Anthozoa</taxon>
        <taxon>Octocorallia</taxon>
        <taxon>Malacalcyonacea</taxon>
        <taxon>Plexauridae</taxon>
        <taxon>Paramuricea</taxon>
    </lineage>
</organism>